<feature type="compositionally biased region" description="Low complexity" evidence="2">
    <location>
        <begin position="418"/>
        <end position="439"/>
    </location>
</feature>
<dbReference type="EMBL" id="FQZK01000004">
    <property type="protein sequence ID" value="SHJ17855.1"/>
    <property type="molecule type" value="Genomic_DNA"/>
</dbReference>
<gene>
    <name evidence="3" type="ORF">SAMN05421803_10456</name>
</gene>
<feature type="region of interest" description="Disordered" evidence="2">
    <location>
        <begin position="307"/>
        <end position="1290"/>
    </location>
</feature>
<feature type="coiled-coil region" evidence="1">
    <location>
        <begin position="1335"/>
        <end position="1369"/>
    </location>
</feature>
<keyword evidence="4" id="KW-1185">Reference proteome</keyword>
<feature type="compositionally biased region" description="Low complexity" evidence="2">
    <location>
        <begin position="322"/>
        <end position="333"/>
    </location>
</feature>
<feature type="compositionally biased region" description="Polar residues" evidence="2">
    <location>
        <begin position="858"/>
        <end position="869"/>
    </location>
</feature>
<dbReference type="Proteomes" id="UP000184452">
    <property type="component" value="Unassembled WGS sequence"/>
</dbReference>
<proteinExistence type="predicted"/>
<feature type="region of interest" description="Disordered" evidence="2">
    <location>
        <begin position="114"/>
        <end position="138"/>
    </location>
</feature>
<reference evidence="3 4" key="1">
    <citation type="submission" date="2016-11" db="EMBL/GenBank/DDBJ databases">
        <authorList>
            <person name="Jaros S."/>
            <person name="Januszkiewicz K."/>
            <person name="Wedrychowicz H."/>
        </authorList>
    </citation>
    <scope>NUCLEOTIDE SEQUENCE [LARGE SCALE GENOMIC DNA]</scope>
    <source>
        <strain evidence="3 4">CGMCC 4.5723</strain>
    </source>
</reference>
<feature type="compositionally biased region" description="Low complexity" evidence="2">
    <location>
        <begin position="1043"/>
        <end position="1052"/>
    </location>
</feature>
<feature type="compositionally biased region" description="Low complexity" evidence="2">
    <location>
        <begin position="756"/>
        <end position="768"/>
    </location>
</feature>
<feature type="compositionally biased region" description="Basic and acidic residues" evidence="2">
    <location>
        <begin position="617"/>
        <end position="627"/>
    </location>
</feature>
<feature type="compositionally biased region" description="Gly residues" evidence="2">
    <location>
        <begin position="515"/>
        <end position="531"/>
    </location>
</feature>
<feature type="compositionally biased region" description="Gly residues" evidence="2">
    <location>
        <begin position="591"/>
        <end position="602"/>
    </location>
</feature>
<protein>
    <submittedName>
        <fullName evidence="3">Uncharacterized protein</fullName>
    </submittedName>
</protein>
<feature type="compositionally biased region" description="Pro residues" evidence="2">
    <location>
        <begin position="921"/>
        <end position="935"/>
    </location>
</feature>
<feature type="compositionally biased region" description="Pro residues" evidence="2">
    <location>
        <begin position="1116"/>
        <end position="1127"/>
    </location>
</feature>
<feature type="compositionally biased region" description="Low complexity" evidence="2">
    <location>
        <begin position="994"/>
        <end position="1009"/>
    </location>
</feature>
<feature type="compositionally biased region" description="Gly residues" evidence="2">
    <location>
        <begin position="399"/>
        <end position="417"/>
    </location>
</feature>
<organism evidence="3 4">
    <name type="scientific">Nocardiopsis flavescens</name>
    <dbReference type="NCBI Taxonomy" id="758803"/>
    <lineage>
        <taxon>Bacteria</taxon>
        <taxon>Bacillati</taxon>
        <taxon>Actinomycetota</taxon>
        <taxon>Actinomycetes</taxon>
        <taxon>Streptosporangiales</taxon>
        <taxon>Nocardiopsidaceae</taxon>
        <taxon>Nocardiopsis</taxon>
    </lineage>
</organism>
<evidence type="ECO:0000256" key="1">
    <source>
        <dbReference type="SAM" id="Coils"/>
    </source>
</evidence>
<sequence length="1439" mass="146475">MPESTYHQIHFAWADPTLLGRTGPGPASASFGEDERLTLRAWRNRLQPALTVDYRVCLPDPADHPETLWVRSYDDGQAALVYRWPGELETAHAWAIVGPADGLTLPRVLSLHENPNTRPHRTRPPRAGWGAMPALDAPEPWERSAAPGAVRARDRRAADLTAPGGEELLALGVAAALERPDLPVRVFLAPDRADLWNAVQLRFLWGMHRSLYEVLSPRGTTPAPGWDWSLSTYDPVLGESGQHIVFGPPAQTPGPLLRMPGTEFRTVAERLVGVLRDEGGDALVAHLAERGVPDAPTFGERRDLLADWLDPSPAGPRARSVPGAGAEDAWPPADGGGDGVAEAGPGADAGTDPGTAEAVPERSPGPEPESDGPRWPGGSGPRARTGTAEGASRTRPFLTGGGSLPAGEHGGGEGVPAGAGEPAASAASAAGPESADATGGPAGGGLEGAADPEPVAGGADASGGSAGGVDATARPADPEASPDPLRPEEVAHPVDAQNAQDTGDDLPEAEPLPGIGAGGPVGRFRPGGAGAGAHAEGGAPSFGMVVPGEPTGTEDDDLPETEPLPGAGFRSGGGDAEETSEGGSSPAGRTVPGGPGGPGGAVGDDLPGAGPLPRGGSRADGRTDGFRSDAAGGDALAEAGPPSPGRPVPGGAGGDDRPGAEPLPADVSGTGGRTGSLHRGAGAGTGGLSEGEPPSGRATGPVNPTGHPRPTGAEDDDLPEAEPLPGAEADGARRSGPAGLGDARNTGLPEAEPPSAVATHPAHPAGAAHDGRPEDQPEVRSLPGGIGDPARSTDPAGHTRSADSGGGASASGRTDVLSPGGTRPAEDDLPDAEPLPGTGADTGHHPGSTGRPRPGSTEDPTGPSQPMSSGGTGLPLPPVHHPGSGSGVRPSATAEDGPPEPPPFRGGSTDPAQRADHPRPAGIPLPPAPAPPPPGTEGTTGPVRPPFPVEADDSGDDLPEAEALPGDTGGSSAPPPSPFRSATRARDLSDDLPARAWASREAAAEAAAALPEIDPPGTDETGPQAPPGPAVPIGRTSVEPADTDSAPAPADTGEPLWPRSPSAPTPAPTPASADPDEALWPSAASAVGPGPAPEGDDASDPHRPRLAPPRTETDPGPGPDSPLPASPRPRDDRPPRIFDAPEPHESRRPRIAPATADPEPPEEAVSADTPRRSPSPIRTGLFRKRGGRRDTPAAGTAAADAPREPEPEASRADGRVRALAEGAFGGRPMRSTPEPPGPDEYQSAPERTPDEAPPLFPHPEPAEPGAGDRSPADAFGDGTRTEAIPAPDYATETVPERADHVAPGDNWPTQYADLPLARLERWLTKYGPEEARVDLVDARAAVRAERSELQRVRDERDHYHGELQDSRREVARLDRSWLDREDDDEPLSVEAPRRRWPSRVLVVLLLFAFLVTGLEAGARFGTGALDLLGTLTGAPWWPL</sequence>
<feature type="compositionally biased region" description="Low complexity" evidence="2">
    <location>
        <begin position="448"/>
        <end position="459"/>
    </location>
</feature>
<dbReference type="STRING" id="758803.SAMN05421803_10456"/>
<keyword evidence="1" id="KW-0175">Coiled coil</keyword>
<feature type="compositionally biased region" description="Basic and acidic residues" evidence="2">
    <location>
        <begin position="984"/>
        <end position="993"/>
    </location>
</feature>
<name>A0A1M6H6K6_9ACTN</name>
<feature type="compositionally biased region" description="Basic and acidic residues" evidence="2">
    <location>
        <begin position="769"/>
        <end position="778"/>
    </location>
</feature>
<feature type="compositionally biased region" description="Low complexity" evidence="2">
    <location>
        <begin position="629"/>
        <end position="640"/>
    </location>
</feature>
<accession>A0A1M6H6K6</accession>
<feature type="compositionally biased region" description="Low complexity" evidence="2">
    <location>
        <begin position="340"/>
        <end position="358"/>
    </location>
</feature>
<dbReference type="OrthoDB" id="3416686at2"/>
<evidence type="ECO:0000313" key="4">
    <source>
        <dbReference type="Proteomes" id="UP000184452"/>
    </source>
</evidence>
<evidence type="ECO:0000313" key="3">
    <source>
        <dbReference type="EMBL" id="SHJ17855.1"/>
    </source>
</evidence>
<feature type="compositionally biased region" description="Basic and acidic residues" evidence="2">
    <location>
        <begin position="1201"/>
        <end position="1218"/>
    </location>
</feature>
<feature type="compositionally biased region" description="Basic and acidic residues" evidence="2">
    <location>
        <begin position="1128"/>
        <end position="1148"/>
    </location>
</feature>
<feature type="compositionally biased region" description="Acidic residues" evidence="2">
    <location>
        <begin position="950"/>
        <end position="960"/>
    </location>
</feature>
<dbReference type="RefSeq" id="WP_073377714.1">
    <property type="nucleotide sequence ID" value="NZ_FQZK01000004.1"/>
</dbReference>
<evidence type="ECO:0000256" key="2">
    <source>
        <dbReference type="SAM" id="MobiDB-lite"/>
    </source>
</evidence>